<dbReference type="PANTHER" id="PTHR22911:SF135">
    <property type="entry name" value="BLR4310 PROTEIN"/>
    <property type="match status" value="1"/>
</dbReference>
<comment type="caution">
    <text evidence="3">The sequence shown here is derived from an EMBL/GenBank/DDBJ whole genome shotgun (WGS) entry which is preliminary data.</text>
</comment>
<feature type="transmembrane region" description="Helical" evidence="1">
    <location>
        <begin position="73"/>
        <end position="92"/>
    </location>
</feature>
<keyword evidence="1" id="KW-0472">Membrane</keyword>
<reference evidence="3 4" key="1">
    <citation type="submission" date="2014-03" db="EMBL/GenBank/DDBJ databases">
        <title>Draft Genome Sequence of Actibacterium mucosum KCTC 23349, a Marine Alphaproteobacterium with Complex Ionic Requirements Isolated from Mediterranean Seawater at Malvarrosa Beach, Valencia, Spain.</title>
        <authorList>
            <person name="Arahal D.R."/>
            <person name="Shao Z."/>
            <person name="Lai Q."/>
            <person name="Pujalte M.J."/>
        </authorList>
    </citation>
    <scope>NUCLEOTIDE SEQUENCE [LARGE SCALE GENOMIC DNA]</scope>
    <source>
        <strain evidence="3 4">KCTC 23349</strain>
    </source>
</reference>
<feature type="transmembrane region" description="Helical" evidence="1">
    <location>
        <begin position="33"/>
        <end position="52"/>
    </location>
</feature>
<sequence>MENLRGITMMVASMALFAVEDTFIKILTAQMPMGQVLVILGVGGAAVFAALTRLSGRRVFTRAMLHPALIARNLGEIFGTLCFVSAIALTPLSTAASILQAMPLVVTMGAAMFLGETVGWRRWTAIGTGFVGVLIILKPGLDGFDANALFAVGGVLGLAVRDLATRAAPPEVSAVQMSTFGFGLIVPPSAILMVATGQDYVAVTPDLALLLSISVVVGVAGYYAIVAAMRQGDVAVVTPFRYSRLLFAMALGIIVFGERPDTATYLGAAVIIGSGLYTLARERARIRPRPA</sequence>
<feature type="transmembrane region" description="Helical" evidence="1">
    <location>
        <begin position="263"/>
        <end position="280"/>
    </location>
</feature>
<organism evidence="3 4">
    <name type="scientific">Actibacterium mucosum KCTC 23349</name>
    <dbReference type="NCBI Taxonomy" id="1454373"/>
    <lineage>
        <taxon>Bacteria</taxon>
        <taxon>Pseudomonadati</taxon>
        <taxon>Pseudomonadota</taxon>
        <taxon>Alphaproteobacteria</taxon>
        <taxon>Rhodobacterales</taxon>
        <taxon>Roseobacteraceae</taxon>
        <taxon>Actibacterium</taxon>
    </lineage>
</organism>
<keyword evidence="1" id="KW-0812">Transmembrane</keyword>
<feature type="domain" description="EamA" evidence="2">
    <location>
        <begin position="5"/>
        <end position="137"/>
    </location>
</feature>
<dbReference type="EMBL" id="JFKE01000002">
    <property type="protein sequence ID" value="KAJ56608.1"/>
    <property type="molecule type" value="Genomic_DNA"/>
</dbReference>
<evidence type="ECO:0000313" key="4">
    <source>
        <dbReference type="Proteomes" id="UP000026249"/>
    </source>
</evidence>
<feature type="transmembrane region" description="Helical" evidence="1">
    <location>
        <begin position="240"/>
        <end position="257"/>
    </location>
</feature>
<dbReference type="Proteomes" id="UP000026249">
    <property type="component" value="Unassembled WGS sequence"/>
</dbReference>
<dbReference type="RefSeq" id="WP_035256805.1">
    <property type="nucleotide sequence ID" value="NZ_JFKE01000002.1"/>
</dbReference>
<dbReference type="GO" id="GO:0016020">
    <property type="term" value="C:membrane"/>
    <property type="evidence" value="ECO:0007669"/>
    <property type="project" value="InterPro"/>
</dbReference>
<feature type="domain" description="EamA" evidence="2">
    <location>
        <begin position="149"/>
        <end position="274"/>
    </location>
</feature>
<keyword evidence="1" id="KW-1133">Transmembrane helix</keyword>
<dbReference type="STRING" id="1454373.ACMU_06600"/>
<feature type="transmembrane region" description="Helical" evidence="1">
    <location>
        <begin position="207"/>
        <end position="228"/>
    </location>
</feature>
<dbReference type="OrthoDB" id="7165334at2"/>
<feature type="transmembrane region" description="Helical" evidence="1">
    <location>
        <begin position="7"/>
        <end position="27"/>
    </location>
</feature>
<dbReference type="AlphaFoldDB" id="A0A037ZKH1"/>
<dbReference type="PANTHER" id="PTHR22911">
    <property type="entry name" value="ACYL-MALONYL CONDENSING ENZYME-RELATED"/>
    <property type="match status" value="1"/>
</dbReference>
<feature type="transmembrane region" description="Helical" evidence="1">
    <location>
        <begin position="176"/>
        <end position="195"/>
    </location>
</feature>
<dbReference type="SUPFAM" id="SSF103481">
    <property type="entry name" value="Multidrug resistance efflux transporter EmrE"/>
    <property type="match status" value="2"/>
</dbReference>
<dbReference type="Gene3D" id="1.10.3730.20">
    <property type="match status" value="1"/>
</dbReference>
<accession>A0A037ZKH1</accession>
<evidence type="ECO:0000313" key="3">
    <source>
        <dbReference type="EMBL" id="KAJ56608.1"/>
    </source>
</evidence>
<dbReference type="InterPro" id="IPR037185">
    <property type="entry name" value="EmrE-like"/>
</dbReference>
<dbReference type="InterPro" id="IPR000620">
    <property type="entry name" value="EamA_dom"/>
</dbReference>
<evidence type="ECO:0000259" key="2">
    <source>
        <dbReference type="Pfam" id="PF00892"/>
    </source>
</evidence>
<protein>
    <submittedName>
        <fullName evidence="3">Membrane protein</fullName>
    </submittedName>
</protein>
<proteinExistence type="predicted"/>
<gene>
    <name evidence="3" type="ORF">ACMU_06600</name>
</gene>
<dbReference type="Pfam" id="PF00892">
    <property type="entry name" value="EamA"/>
    <property type="match status" value="2"/>
</dbReference>
<feature type="transmembrane region" description="Helical" evidence="1">
    <location>
        <begin position="122"/>
        <end position="141"/>
    </location>
</feature>
<name>A0A037ZKH1_9RHOB</name>
<keyword evidence="4" id="KW-1185">Reference proteome</keyword>
<evidence type="ECO:0000256" key="1">
    <source>
        <dbReference type="SAM" id="Phobius"/>
    </source>
</evidence>